<evidence type="ECO:0000313" key="3">
    <source>
        <dbReference type="Proteomes" id="UP000542720"/>
    </source>
</evidence>
<keyword evidence="1" id="KW-0472">Membrane</keyword>
<sequence length="86" mass="9334">MIESICQPRNLLRLSSLVLSVGLALLLVGIVLAYGFDRHLSIVELVGAHALTIIGPTLLKIGYVMRLIAAYRLSQDETSAFAHVAF</sequence>
<protein>
    <submittedName>
        <fullName evidence="2">Transmembrane sensor/regulator PpyR</fullName>
    </submittedName>
</protein>
<feature type="transmembrane region" description="Helical" evidence="1">
    <location>
        <begin position="42"/>
        <end position="63"/>
    </location>
</feature>
<proteinExistence type="predicted"/>
<keyword evidence="3" id="KW-1185">Reference proteome</keyword>
<dbReference type="AlphaFoldDB" id="A0A7W4QAN6"/>
<keyword evidence="1 2" id="KW-0812">Transmembrane</keyword>
<organism evidence="2 3">
    <name type="scientific">Aquipseudomonas ullengensis</name>
    <dbReference type="NCBI Taxonomy" id="2759166"/>
    <lineage>
        <taxon>Bacteria</taxon>
        <taxon>Pseudomonadati</taxon>
        <taxon>Pseudomonadota</taxon>
        <taxon>Gammaproteobacteria</taxon>
        <taxon>Pseudomonadales</taxon>
        <taxon>Pseudomonadaceae</taxon>
        <taxon>Aquipseudomonas</taxon>
    </lineage>
</organism>
<dbReference type="RefSeq" id="WP_183089573.1">
    <property type="nucleotide sequence ID" value="NZ_JACJUD010000004.1"/>
</dbReference>
<dbReference type="Proteomes" id="UP000542720">
    <property type="component" value="Unassembled WGS sequence"/>
</dbReference>
<feature type="transmembrane region" description="Helical" evidence="1">
    <location>
        <begin position="12"/>
        <end position="36"/>
    </location>
</feature>
<gene>
    <name evidence="2" type="ORF">H3H51_13495</name>
</gene>
<accession>A0A7W4QAN6</accession>
<dbReference type="EMBL" id="JACJUD010000004">
    <property type="protein sequence ID" value="MBB2496037.1"/>
    <property type="molecule type" value="Genomic_DNA"/>
</dbReference>
<name>A0A7W4QAN6_9GAMM</name>
<evidence type="ECO:0000313" key="2">
    <source>
        <dbReference type="EMBL" id="MBB2496037.1"/>
    </source>
</evidence>
<keyword evidence="1" id="KW-1133">Transmembrane helix</keyword>
<evidence type="ECO:0000256" key="1">
    <source>
        <dbReference type="SAM" id="Phobius"/>
    </source>
</evidence>
<reference evidence="2 3" key="1">
    <citation type="submission" date="2020-08" db="EMBL/GenBank/DDBJ databases">
        <authorList>
            <person name="Kim C.M."/>
        </authorList>
    </citation>
    <scope>NUCLEOTIDE SEQUENCE [LARGE SCALE GENOMIC DNA]</scope>
    <source>
        <strain evidence="2 3">UL070</strain>
    </source>
</reference>
<comment type="caution">
    <text evidence="2">The sequence shown here is derived from an EMBL/GenBank/DDBJ whole genome shotgun (WGS) entry which is preliminary data.</text>
</comment>